<evidence type="ECO:0000256" key="1">
    <source>
        <dbReference type="ARBA" id="ARBA00010254"/>
    </source>
</evidence>
<accession>A0A3B0SI16</accession>
<dbReference type="NCBIfam" id="NF004123">
    <property type="entry name" value="PRK05610.1"/>
    <property type="match status" value="1"/>
</dbReference>
<dbReference type="PROSITE" id="PS00056">
    <property type="entry name" value="RIBOSOMAL_S17"/>
    <property type="match status" value="1"/>
</dbReference>
<dbReference type="GO" id="GO:0019843">
    <property type="term" value="F:rRNA binding"/>
    <property type="evidence" value="ECO:0007669"/>
    <property type="project" value="UniProtKB-KW"/>
</dbReference>
<evidence type="ECO:0000256" key="4">
    <source>
        <dbReference type="ARBA" id="ARBA00022980"/>
    </source>
</evidence>
<dbReference type="InterPro" id="IPR012340">
    <property type="entry name" value="NA-bd_OB-fold"/>
</dbReference>
<evidence type="ECO:0000313" key="6">
    <source>
        <dbReference type="EMBL" id="VAW04020.1"/>
    </source>
</evidence>
<dbReference type="HAMAP" id="MF_01345_B">
    <property type="entry name" value="Ribosomal_uS17_B"/>
    <property type="match status" value="1"/>
</dbReference>
<organism evidence="6">
    <name type="scientific">hydrothermal vent metagenome</name>
    <dbReference type="NCBI Taxonomy" id="652676"/>
    <lineage>
        <taxon>unclassified sequences</taxon>
        <taxon>metagenomes</taxon>
        <taxon>ecological metagenomes</taxon>
    </lineage>
</organism>
<evidence type="ECO:0000256" key="2">
    <source>
        <dbReference type="ARBA" id="ARBA00022730"/>
    </source>
</evidence>
<gene>
    <name evidence="6" type="ORF">MNBD_ACTINO02-772</name>
</gene>
<dbReference type="InterPro" id="IPR000266">
    <property type="entry name" value="Ribosomal_uS17"/>
</dbReference>
<comment type="similarity">
    <text evidence="1">Belongs to the universal ribosomal protein uS17 family.</text>
</comment>
<reference evidence="6" key="1">
    <citation type="submission" date="2018-06" db="EMBL/GenBank/DDBJ databases">
        <authorList>
            <person name="Zhirakovskaya E."/>
        </authorList>
    </citation>
    <scope>NUCLEOTIDE SEQUENCE</scope>
</reference>
<keyword evidence="2" id="KW-0699">rRNA-binding</keyword>
<dbReference type="AlphaFoldDB" id="A0A3B0SI16"/>
<dbReference type="GO" id="GO:0006412">
    <property type="term" value="P:translation"/>
    <property type="evidence" value="ECO:0007669"/>
    <property type="project" value="InterPro"/>
</dbReference>
<protein>
    <submittedName>
        <fullName evidence="6">SSU ribosomal protein S17p (S11e)</fullName>
    </submittedName>
</protein>
<dbReference type="SUPFAM" id="SSF50249">
    <property type="entry name" value="Nucleic acid-binding proteins"/>
    <property type="match status" value="1"/>
</dbReference>
<dbReference type="GO" id="GO:0022627">
    <property type="term" value="C:cytosolic small ribosomal subunit"/>
    <property type="evidence" value="ECO:0007669"/>
    <property type="project" value="TreeGrafter"/>
</dbReference>
<evidence type="ECO:0000256" key="5">
    <source>
        <dbReference type="ARBA" id="ARBA00023274"/>
    </source>
</evidence>
<dbReference type="CDD" id="cd00364">
    <property type="entry name" value="Ribosomal_uS17"/>
    <property type="match status" value="1"/>
</dbReference>
<dbReference type="Pfam" id="PF00366">
    <property type="entry name" value="Ribosomal_S17"/>
    <property type="match status" value="1"/>
</dbReference>
<keyword evidence="5" id="KW-0687">Ribonucleoprotein</keyword>
<dbReference type="GO" id="GO:0003735">
    <property type="term" value="F:structural constituent of ribosome"/>
    <property type="evidence" value="ECO:0007669"/>
    <property type="project" value="InterPro"/>
</dbReference>
<name>A0A3B0SI16_9ZZZZ</name>
<dbReference type="InterPro" id="IPR019984">
    <property type="entry name" value="Ribosomal_uS17_bact/chlr"/>
</dbReference>
<proteinExistence type="inferred from homology"/>
<dbReference type="PANTHER" id="PTHR10744">
    <property type="entry name" value="40S RIBOSOMAL PROTEIN S11 FAMILY MEMBER"/>
    <property type="match status" value="1"/>
</dbReference>
<dbReference type="InterPro" id="IPR019979">
    <property type="entry name" value="Ribosomal_uS17_CS"/>
</dbReference>
<evidence type="ECO:0000256" key="3">
    <source>
        <dbReference type="ARBA" id="ARBA00022884"/>
    </source>
</evidence>
<keyword evidence="4 6" id="KW-0689">Ribosomal protein</keyword>
<dbReference type="PANTHER" id="PTHR10744:SF1">
    <property type="entry name" value="SMALL RIBOSOMAL SUBUNIT PROTEIN US17M"/>
    <property type="match status" value="1"/>
</dbReference>
<dbReference type="NCBIfam" id="TIGR03635">
    <property type="entry name" value="uS17_bact"/>
    <property type="match status" value="1"/>
</dbReference>
<sequence>MERGRRKVRTGIVVSDGRDKTITVEVRDSKQHRRYSKTIPVRKRFHAHDETNDARVGDTVRIVETRPLSKTKRWRVAEVVERAR</sequence>
<dbReference type="EMBL" id="UOEK01000274">
    <property type="protein sequence ID" value="VAW04020.1"/>
    <property type="molecule type" value="Genomic_DNA"/>
</dbReference>
<dbReference type="Gene3D" id="2.40.50.140">
    <property type="entry name" value="Nucleic acid-binding proteins"/>
    <property type="match status" value="1"/>
</dbReference>
<dbReference type="PRINTS" id="PR00973">
    <property type="entry name" value="RIBOSOMALS17"/>
</dbReference>
<keyword evidence="3" id="KW-0694">RNA-binding</keyword>